<accession>A0A9P1BG77</accession>
<evidence type="ECO:0000256" key="1">
    <source>
        <dbReference type="SAM" id="MobiDB-lite"/>
    </source>
</evidence>
<feature type="compositionally biased region" description="Basic and acidic residues" evidence="1">
    <location>
        <begin position="21"/>
        <end position="34"/>
    </location>
</feature>
<sequence length="196" mass="21296">MIATGAQGTCGSASTPPFKTEFAESRVRHQKDPGKQNLTAGRELFAAAPSCNKPSKKADKSHFRRWPSGDAVIGDRFCHGNVMNWWEEGKITCGASLSFVVLAENMVAPRALPILQPMAEFAVAVDKARATLTSCQNHQSSRSYSASMEFLAETRRYLTDGDMKRMVVEITSPRGTTVKRIFELEPGEGNGGGAVQ</sequence>
<name>A0A9P1BG77_9DINO</name>
<evidence type="ECO:0000313" key="2">
    <source>
        <dbReference type="EMBL" id="CAI3972749.1"/>
    </source>
</evidence>
<reference evidence="2" key="1">
    <citation type="submission" date="2022-10" db="EMBL/GenBank/DDBJ databases">
        <authorList>
            <person name="Chen Y."/>
            <person name="Dougan E. K."/>
            <person name="Chan C."/>
            <person name="Rhodes N."/>
            <person name="Thang M."/>
        </authorList>
    </citation>
    <scope>NUCLEOTIDE SEQUENCE</scope>
</reference>
<dbReference type="EMBL" id="CAMXCT010000032">
    <property type="protein sequence ID" value="CAI3972749.1"/>
    <property type="molecule type" value="Genomic_DNA"/>
</dbReference>
<dbReference type="EMBL" id="CAMXCT030000032">
    <property type="protein sequence ID" value="CAL4760061.1"/>
    <property type="molecule type" value="Genomic_DNA"/>
</dbReference>
<dbReference type="OrthoDB" id="436903at2759"/>
<keyword evidence="4" id="KW-1185">Reference proteome</keyword>
<dbReference type="Proteomes" id="UP001152797">
    <property type="component" value="Unassembled WGS sequence"/>
</dbReference>
<feature type="compositionally biased region" description="Polar residues" evidence="1">
    <location>
        <begin position="1"/>
        <end position="17"/>
    </location>
</feature>
<organism evidence="2">
    <name type="scientific">Cladocopium goreaui</name>
    <dbReference type="NCBI Taxonomy" id="2562237"/>
    <lineage>
        <taxon>Eukaryota</taxon>
        <taxon>Sar</taxon>
        <taxon>Alveolata</taxon>
        <taxon>Dinophyceae</taxon>
        <taxon>Suessiales</taxon>
        <taxon>Symbiodiniaceae</taxon>
        <taxon>Cladocopium</taxon>
    </lineage>
</organism>
<feature type="region of interest" description="Disordered" evidence="1">
    <location>
        <begin position="1"/>
        <end position="36"/>
    </location>
</feature>
<dbReference type="AlphaFoldDB" id="A0A9P1BG77"/>
<proteinExistence type="predicted"/>
<comment type="caution">
    <text evidence="2">The sequence shown here is derived from an EMBL/GenBank/DDBJ whole genome shotgun (WGS) entry which is preliminary data.</text>
</comment>
<reference evidence="3" key="2">
    <citation type="submission" date="2024-04" db="EMBL/GenBank/DDBJ databases">
        <authorList>
            <person name="Chen Y."/>
            <person name="Shah S."/>
            <person name="Dougan E. K."/>
            <person name="Thang M."/>
            <person name="Chan C."/>
        </authorList>
    </citation>
    <scope>NUCLEOTIDE SEQUENCE [LARGE SCALE GENOMIC DNA]</scope>
</reference>
<gene>
    <name evidence="2" type="ORF">C1SCF055_LOCUS1309</name>
</gene>
<evidence type="ECO:0000313" key="4">
    <source>
        <dbReference type="Proteomes" id="UP001152797"/>
    </source>
</evidence>
<dbReference type="EMBL" id="CAMXCT020000032">
    <property type="protein sequence ID" value="CAL1126124.1"/>
    <property type="molecule type" value="Genomic_DNA"/>
</dbReference>
<protein>
    <submittedName>
        <fullName evidence="2">Uncharacterized protein</fullName>
    </submittedName>
</protein>
<evidence type="ECO:0000313" key="3">
    <source>
        <dbReference type="EMBL" id="CAL1126124.1"/>
    </source>
</evidence>